<protein>
    <submittedName>
        <fullName evidence="1">Uncharacterized protein</fullName>
    </submittedName>
</protein>
<name>A0ABU9VHW8_9BACI</name>
<dbReference type="EMBL" id="JBCITK010000001">
    <property type="protein sequence ID" value="MEN0643217.1"/>
    <property type="molecule type" value="Genomic_DNA"/>
</dbReference>
<proteinExistence type="predicted"/>
<sequence>MKNPFVFGQLKDDDSRLNELEKATDLTLFEFIQLLNDLKKSTDEK</sequence>
<organism evidence="1 2">
    <name type="scientific">Alkalicoccobacillus gibsonii</name>
    <dbReference type="NCBI Taxonomy" id="79881"/>
    <lineage>
        <taxon>Bacteria</taxon>
        <taxon>Bacillati</taxon>
        <taxon>Bacillota</taxon>
        <taxon>Bacilli</taxon>
        <taxon>Bacillales</taxon>
        <taxon>Bacillaceae</taxon>
        <taxon>Alkalicoccobacillus</taxon>
    </lineage>
</organism>
<comment type="caution">
    <text evidence="1">The sequence shown here is derived from an EMBL/GenBank/DDBJ whole genome shotgun (WGS) entry which is preliminary data.</text>
</comment>
<evidence type="ECO:0000313" key="2">
    <source>
        <dbReference type="Proteomes" id="UP001418796"/>
    </source>
</evidence>
<accession>A0ABU9VHW8</accession>
<evidence type="ECO:0000313" key="1">
    <source>
        <dbReference type="EMBL" id="MEN0643217.1"/>
    </source>
</evidence>
<dbReference type="RefSeq" id="WP_343130171.1">
    <property type="nucleotide sequence ID" value="NZ_JBCITK010000001.1"/>
</dbReference>
<dbReference type="Proteomes" id="UP001418796">
    <property type="component" value="Unassembled WGS sequence"/>
</dbReference>
<keyword evidence="2" id="KW-1185">Reference proteome</keyword>
<gene>
    <name evidence="1" type="ORF">MKY91_08680</name>
</gene>
<reference evidence="1 2" key="1">
    <citation type="submission" date="2024-03" db="EMBL/GenBank/DDBJ databases">
        <title>Bacilli Hybrid Assemblies.</title>
        <authorList>
            <person name="Kovac J."/>
        </authorList>
    </citation>
    <scope>NUCLEOTIDE SEQUENCE [LARGE SCALE GENOMIC DNA]</scope>
    <source>
        <strain evidence="1 2">FSL R7-0666</strain>
    </source>
</reference>